<proteinExistence type="predicted"/>
<dbReference type="PANTHER" id="PTHR33881:SF17">
    <property type="entry name" value="EGF-LIKE DOMAIN-CONTAINING PROTEIN"/>
    <property type="match status" value="1"/>
</dbReference>
<protein>
    <submittedName>
        <fullName evidence="4">Neurogenic locus notch homolog protein 3-like</fullName>
    </submittedName>
</protein>
<accession>A0A8B9A5W2</accession>
<gene>
    <name evidence="4" type="primary">LOC120110606</name>
</gene>
<reference evidence="4" key="2">
    <citation type="submission" date="2025-08" db="UniProtKB">
        <authorList>
            <consortium name="RefSeq"/>
        </authorList>
    </citation>
    <scope>IDENTIFICATION</scope>
    <source>
        <tissue evidence="4">Young leaves</tissue>
    </source>
</reference>
<dbReference type="AlphaFoldDB" id="A0A8B9A5W2"/>
<keyword evidence="1" id="KW-0732">Signal</keyword>
<organism evidence="3 4">
    <name type="scientific">Phoenix dactylifera</name>
    <name type="common">Date palm</name>
    <dbReference type="NCBI Taxonomy" id="42345"/>
    <lineage>
        <taxon>Eukaryota</taxon>
        <taxon>Viridiplantae</taxon>
        <taxon>Streptophyta</taxon>
        <taxon>Embryophyta</taxon>
        <taxon>Tracheophyta</taxon>
        <taxon>Spermatophyta</taxon>
        <taxon>Magnoliopsida</taxon>
        <taxon>Liliopsida</taxon>
        <taxon>Arecaceae</taxon>
        <taxon>Coryphoideae</taxon>
        <taxon>Phoeniceae</taxon>
        <taxon>Phoenix</taxon>
    </lineage>
</organism>
<dbReference type="SMART" id="SM00181">
    <property type="entry name" value="EGF"/>
    <property type="match status" value="2"/>
</dbReference>
<feature type="domain" description="EGF-like" evidence="2">
    <location>
        <begin position="37"/>
        <end position="86"/>
    </location>
</feature>
<evidence type="ECO:0000256" key="1">
    <source>
        <dbReference type="SAM" id="SignalP"/>
    </source>
</evidence>
<dbReference type="GeneID" id="120110606"/>
<evidence type="ECO:0000313" key="3">
    <source>
        <dbReference type="Proteomes" id="UP000228380"/>
    </source>
</evidence>
<feature type="signal peptide" evidence="1">
    <location>
        <begin position="1"/>
        <end position="26"/>
    </location>
</feature>
<sequence length="215" mass="23620">MGWAMLASLLAVQAIASSFLPPGAAAEDVPKSALNEICDSVECGRGTCKVSANAIFGFECECDPGWTQFRIHDHLRFLPCIIPNCTFDYACYNDSMARTAPPFPKPDHFSYFDPCFWSFCGNGTCAKKSRFGHRCQCHEGFSNLLNATSFPCFRDCTLGADCTSLGFTLSNSSYPSSPPNFSSTRSEGSSTATNSLWMYIMMLFLAVTRTTQMEL</sequence>
<dbReference type="PANTHER" id="PTHR33881">
    <property type="entry name" value="NEUROGENIC LOCUS NOTCH-LIKE PROTEIN"/>
    <property type="match status" value="1"/>
</dbReference>
<dbReference type="InterPro" id="IPR000742">
    <property type="entry name" value="EGF"/>
</dbReference>
<feature type="chain" id="PRO_5034128778" evidence="1">
    <location>
        <begin position="27"/>
        <end position="215"/>
    </location>
</feature>
<name>A0A8B9A5W2_PHODC</name>
<dbReference type="KEGG" id="pda:120110606"/>
<dbReference type="OrthoDB" id="1914642at2759"/>
<evidence type="ECO:0000259" key="2">
    <source>
        <dbReference type="SMART" id="SM00181"/>
    </source>
</evidence>
<dbReference type="Proteomes" id="UP000228380">
    <property type="component" value="Chromosome 4"/>
</dbReference>
<feature type="domain" description="EGF-like" evidence="2">
    <location>
        <begin position="114"/>
        <end position="157"/>
    </location>
</feature>
<reference evidence="3" key="1">
    <citation type="journal article" date="2019" name="Nat. Commun.">
        <title>Genome-wide association mapping of date palm fruit traits.</title>
        <authorList>
            <person name="Hazzouri K.M."/>
            <person name="Gros-Balthazard M."/>
            <person name="Flowers J.M."/>
            <person name="Copetti D."/>
            <person name="Lemansour A."/>
            <person name="Lebrun M."/>
            <person name="Masmoudi K."/>
            <person name="Ferrand S."/>
            <person name="Dhar M.I."/>
            <person name="Fresquez Z.A."/>
            <person name="Rosas U."/>
            <person name="Zhang J."/>
            <person name="Talag J."/>
            <person name="Lee S."/>
            <person name="Kudrna D."/>
            <person name="Powell R.F."/>
            <person name="Leitch I.J."/>
            <person name="Krueger R.R."/>
            <person name="Wing R.A."/>
            <person name="Amiri K.M.A."/>
            <person name="Purugganan M.D."/>
        </authorList>
    </citation>
    <scope>NUCLEOTIDE SEQUENCE [LARGE SCALE GENOMIC DNA]</scope>
    <source>
        <strain evidence="3">cv. Khalas</strain>
    </source>
</reference>
<keyword evidence="3" id="KW-1185">Reference proteome</keyword>
<evidence type="ECO:0000313" key="4">
    <source>
        <dbReference type="RefSeq" id="XP_038982030.1"/>
    </source>
</evidence>
<dbReference type="RefSeq" id="XP_038982030.1">
    <property type="nucleotide sequence ID" value="XM_039126102.1"/>
</dbReference>